<evidence type="ECO:0000256" key="5">
    <source>
        <dbReference type="ARBA" id="ARBA00023136"/>
    </source>
</evidence>
<evidence type="ECO:0000256" key="3">
    <source>
        <dbReference type="ARBA" id="ARBA00022692"/>
    </source>
</evidence>
<evidence type="ECO:0000313" key="8">
    <source>
        <dbReference type="Proteomes" id="UP000694865"/>
    </source>
</evidence>
<dbReference type="InterPro" id="IPR018801">
    <property type="entry name" value="TM129"/>
</dbReference>
<dbReference type="PANTHER" id="PTHR31322">
    <property type="entry name" value="E3 UBIQUITIN-PROTEIN LIGASE TM129"/>
    <property type="match status" value="1"/>
</dbReference>
<feature type="signal peptide" evidence="7">
    <location>
        <begin position="1"/>
        <end position="22"/>
    </location>
</feature>
<feature type="transmembrane region" description="Helical" evidence="6">
    <location>
        <begin position="95"/>
        <end position="116"/>
    </location>
</feature>
<sequence length="218" mass="25214">MEKASMEFMFTLGYWLIALCLAIPPQEFRSAGLTVQNVLSHWLGSEEMHFVYYHLKRTTATLVFHCFIPLGYYIGLAIAVPDLNLWNFWSVSQVWQFYICISIGILIFGILLAFYWSRRKWDNHPIAKKLGYHGDTWRAVASSVNIEFRRFDKFATGPPGQRVIVTESWVIKTATYTLYIAHQGDVHLTLVGSQEHDIYYESNTAVQFLNITVAMYIP</sequence>
<organism evidence="8 9">
    <name type="scientific">Saccoglossus kowalevskii</name>
    <name type="common">Acorn worm</name>
    <dbReference type="NCBI Taxonomy" id="10224"/>
    <lineage>
        <taxon>Eukaryota</taxon>
        <taxon>Metazoa</taxon>
        <taxon>Hemichordata</taxon>
        <taxon>Enteropneusta</taxon>
        <taxon>Harrimaniidae</taxon>
        <taxon>Saccoglossus</taxon>
    </lineage>
</organism>
<evidence type="ECO:0000256" key="1">
    <source>
        <dbReference type="ARBA" id="ARBA00004141"/>
    </source>
</evidence>
<evidence type="ECO:0000256" key="4">
    <source>
        <dbReference type="ARBA" id="ARBA00022989"/>
    </source>
</evidence>
<evidence type="ECO:0000256" key="2">
    <source>
        <dbReference type="ARBA" id="ARBA00007332"/>
    </source>
</evidence>
<gene>
    <name evidence="9" type="primary">LOC100376360</name>
</gene>
<feature type="transmembrane region" description="Helical" evidence="6">
    <location>
        <begin position="62"/>
        <end position="80"/>
    </location>
</feature>
<proteinExistence type="inferred from homology"/>
<reference evidence="9" key="1">
    <citation type="submission" date="2025-08" db="UniProtKB">
        <authorList>
            <consortium name="RefSeq"/>
        </authorList>
    </citation>
    <scope>IDENTIFICATION</scope>
    <source>
        <tissue evidence="9">Testes</tissue>
    </source>
</reference>
<evidence type="ECO:0000256" key="7">
    <source>
        <dbReference type="SAM" id="SignalP"/>
    </source>
</evidence>
<keyword evidence="4 6" id="KW-1133">Transmembrane helix</keyword>
<dbReference type="GeneID" id="100376360"/>
<evidence type="ECO:0000256" key="6">
    <source>
        <dbReference type="SAM" id="Phobius"/>
    </source>
</evidence>
<dbReference type="RefSeq" id="XP_002733754.1">
    <property type="nucleotide sequence ID" value="XM_002733708.1"/>
</dbReference>
<feature type="chain" id="PRO_5045389561" evidence="7">
    <location>
        <begin position="23"/>
        <end position="218"/>
    </location>
</feature>
<name>A0ABM0GNC0_SACKO</name>
<keyword evidence="7" id="KW-0732">Signal</keyword>
<keyword evidence="5 6" id="KW-0472">Membrane</keyword>
<keyword evidence="8" id="KW-1185">Reference proteome</keyword>
<evidence type="ECO:0000313" key="9">
    <source>
        <dbReference type="RefSeq" id="XP_002733754.1"/>
    </source>
</evidence>
<keyword evidence="3 6" id="KW-0812">Transmembrane</keyword>
<comment type="subcellular location">
    <subcellularLocation>
        <location evidence="1">Membrane</location>
        <topology evidence="1">Multi-pass membrane protein</topology>
    </subcellularLocation>
</comment>
<dbReference type="Proteomes" id="UP000694865">
    <property type="component" value="Unplaced"/>
</dbReference>
<dbReference type="Pfam" id="PF10272">
    <property type="entry name" value="Tmpp129"/>
    <property type="match status" value="1"/>
</dbReference>
<accession>A0ABM0GNC0</accession>
<protein>
    <submittedName>
        <fullName evidence="9">Transmembrane protein 129-like</fullName>
    </submittedName>
</protein>
<comment type="similarity">
    <text evidence="2">Belongs to the TMEM129 family.</text>
</comment>
<dbReference type="PANTHER" id="PTHR31322:SF2">
    <property type="entry name" value="E3 UBIQUITIN-PROTEIN LIGASE TM129"/>
    <property type="match status" value="1"/>
</dbReference>